<protein>
    <submittedName>
        <fullName evidence="2">Uncharacterized protein</fullName>
    </submittedName>
</protein>
<reference evidence="2 3" key="1">
    <citation type="submission" date="2018-10" db="EMBL/GenBank/DDBJ databases">
        <title>Sequencing the genomes of 1000 actinobacteria strains.</title>
        <authorList>
            <person name="Klenk H.-P."/>
        </authorList>
    </citation>
    <scope>NUCLEOTIDE SEQUENCE [LARGE SCALE GENOMIC DNA]</scope>
    <source>
        <strain evidence="2 3">DSM 45119</strain>
    </source>
</reference>
<accession>A0ABX9TBT7</accession>
<feature type="region of interest" description="Disordered" evidence="1">
    <location>
        <begin position="1"/>
        <end position="42"/>
    </location>
</feature>
<organism evidence="2 3">
    <name type="scientific">Saccharopolyspora antimicrobica</name>
    <dbReference type="NCBI Taxonomy" id="455193"/>
    <lineage>
        <taxon>Bacteria</taxon>
        <taxon>Bacillati</taxon>
        <taxon>Actinomycetota</taxon>
        <taxon>Actinomycetes</taxon>
        <taxon>Pseudonocardiales</taxon>
        <taxon>Pseudonocardiaceae</taxon>
        <taxon>Saccharopolyspora</taxon>
    </lineage>
</organism>
<dbReference type="EMBL" id="RBXX01000002">
    <property type="protein sequence ID" value="RKT84489.1"/>
    <property type="molecule type" value="Genomic_DNA"/>
</dbReference>
<comment type="caution">
    <text evidence="2">The sequence shown here is derived from an EMBL/GenBank/DDBJ whole genome shotgun (WGS) entry which is preliminary data.</text>
</comment>
<evidence type="ECO:0000313" key="2">
    <source>
        <dbReference type="EMBL" id="RKT84489.1"/>
    </source>
</evidence>
<sequence length="42" mass="4830">MQPNGLTGRFHVKQTVGVSQERHADGRDDFRNFNGNRTSDFH</sequence>
<keyword evidence="3" id="KW-1185">Reference proteome</keyword>
<name>A0ABX9TBT7_9PSEU</name>
<proteinExistence type="predicted"/>
<gene>
    <name evidence="2" type="ORF">ATL45_2805</name>
</gene>
<feature type="compositionally biased region" description="Basic and acidic residues" evidence="1">
    <location>
        <begin position="20"/>
        <end position="31"/>
    </location>
</feature>
<evidence type="ECO:0000256" key="1">
    <source>
        <dbReference type="SAM" id="MobiDB-lite"/>
    </source>
</evidence>
<evidence type="ECO:0000313" key="3">
    <source>
        <dbReference type="Proteomes" id="UP000270697"/>
    </source>
</evidence>
<feature type="compositionally biased region" description="Polar residues" evidence="1">
    <location>
        <begin position="33"/>
        <end position="42"/>
    </location>
</feature>
<dbReference type="Proteomes" id="UP000270697">
    <property type="component" value="Unassembled WGS sequence"/>
</dbReference>